<evidence type="ECO:0000313" key="3">
    <source>
        <dbReference type="Proteomes" id="UP000429523"/>
    </source>
</evidence>
<comment type="caution">
    <text evidence="2">The sequence shown here is derived from an EMBL/GenBank/DDBJ whole genome shotgun (WGS) entry which is preliminary data.</text>
</comment>
<evidence type="ECO:0000313" key="2">
    <source>
        <dbReference type="EMBL" id="KAE8917950.1"/>
    </source>
</evidence>
<protein>
    <submittedName>
        <fullName evidence="2">Uncharacterized protein</fullName>
    </submittedName>
</protein>
<sequence length="138" mass="14256">MPSPVARSSSSAAPESPLSVQRPALSPRKRNLSAASVAEAASPTSLDEVMAGGGSPLEERVISPKKKARAEERVSGGDLSKWERLVVASIASALDLDRIDDKQSSSSSSTSAEPIAFSAVPAGDLAADELQILCHFLA</sequence>
<gene>
    <name evidence="2" type="ORF">PF009_g31733</name>
</gene>
<evidence type="ECO:0000256" key="1">
    <source>
        <dbReference type="SAM" id="MobiDB-lite"/>
    </source>
</evidence>
<organism evidence="2 3">
    <name type="scientific">Phytophthora fragariae</name>
    <dbReference type="NCBI Taxonomy" id="53985"/>
    <lineage>
        <taxon>Eukaryota</taxon>
        <taxon>Sar</taxon>
        <taxon>Stramenopiles</taxon>
        <taxon>Oomycota</taxon>
        <taxon>Peronosporomycetes</taxon>
        <taxon>Peronosporales</taxon>
        <taxon>Peronosporaceae</taxon>
        <taxon>Phytophthora</taxon>
    </lineage>
</organism>
<feature type="region of interest" description="Disordered" evidence="1">
    <location>
        <begin position="1"/>
        <end position="75"/>
    </location>
</feature>
<proteinExistence type="predicted"/>
<feature type="compositionally biased region" description="Low complexity" evidence="1">
    <location>
        <begin position="1"/>
        <end position="19"/>
    </location>
</feature>
<accession>A0A6A3DHD6</accession>
<reference evidence="2 3" key="1">
    <citation type="submission" date="2018-08" db="EMBL/GenBank/DDBJ databases">
        <title>Genomic investigation of the strawberry pathogen Phytophthora fragariae indicates pathogenicity is determined by transcriptional variation in three key races.</title>
        <authorList>
            <person name="Adams T.M."/>
            <person name="Armitage A.D."/>
            <person name="Sobczyk M.K."/>
            <person name="Bates H.J."/>
            <person name="Dunwell J.M."/>
            <person name="Nellist C.F."/>
            <person name="Harrison R.J."/>
        </authorList>
    </citation>
    <scope>NUCLEOTIDE SEQUENCE [LARGE SCALE GENOMIC DNA]</scope>
    <source>
        <strain evidence="2 3">NOV-9</strain>
    </source>
</reference>
<dbReference type="EMBL" id="QXGF01006377">
    <property type="protein sequence ID" value="KAE8917950.1"/>
    <property type="molecule type" value="Genomic_DNA"/>
</dbReference>
<dbReference type="AlphaFoldDB" id="A0A6A3DHD6"/>
<name>A0A6A3DHD6_9STRA</name>
<dbReference type="Proteomes" id="UP000429523">
    <property type="component" value="Unassembled WGS sequence"/>
</dbReference>